<gene>
    <name evidence="2" type="ORF">JFN93_20370</name>
</gene>
<dbReference type="RefSeq" id="WP_199385990.1">
    <property type="nucleotide sequence ID" value="NZ_JAEMHM010000019.1"/>
</dbReference>
<protein>
    <submittedName>
        <fullName evidence="2">Uncharacterized protein</fullName>
    </submittedName>
</protein>
<reference evidence="2" key="1">
    <citation type="submission" date="2020-12" db="EMBL/GenBank/DDBJ databases">
        <title>Geomonas sp. Red875, isolated from river sediment.</title>
        <authorList>
            <person name="Xu Z."/>
            <person name="Zhang Z."/>
            <person name="Masuda Y."/>
            <person name="Itoh H."/>
            <person name="Senoo K."/>
        </authorList>
    </citation>
    <scope>NUCLEOTIDE SEQUENCE</scope>
    <source>
        <strain evidence="2">Red875</strain>
    </source>
</reference>
<evidence type="ECO:0000313" key="3">
    <source>
        <dbReference type="Proteomes" id="UP000636888"/>
    </source>
</evidence>
<dbReference type="EMBL" id="JAEMHM010000019">
    <property type="protein sequence ID" value="MBJ6727074.1"/>
    <property type="molecule type" value="Genomic_DNA"/>
</dbReference>
<evidence type="ECO:0000313" key="2">
    <source>
        <dbReference type="EMBL" id="MBJ6727074.1"/>
    </source>
</evidence>
<accession>A0A8J7M230</accession>
<evidence type="ECO:0000256" key="1">
    <source>
        <dbReference type="SAM" id="MobiDB-lite"/>
    </source>
</evidence>
<organism evidence="2 3">
    <name type="scientific">Geomesophilobacter sediminis</name>
    <dbReference type="NCBI Taxonomy" id="2798584"/>
    <lineage>
        <taxon>Bacteria</taxon>
        <taxon>Pseudomonadati</taxon>
        <taxon>Thermodesulfobacteriota</taxon>
        <taxon>Desulfuromonadia</taxon>
        <taxon>Geobacterales</taxon>
        <taxon>Geobacteraceae</taxon>
        <taxon>Geomesophilobacter</taxon>
    </lineage>
</organism>
<feature type="region of interest" description="Disordered" evidence="1">
    <location>
        <begin position="26"/>
        <end position="60"/>
    </location>
</feature>
<feature type="compositionally biased region" description="Acidic residues" evidence="1">
    <location>
        <begin position="32"/>
        <end position="60"/>
    </location>
</feature>
<name>A0A8J7M230_9BACT</name>
<dbReference type="AlphaFoldDB" id="A0A8J7M230"/>
<dbReference type="Proteomes" id="UP000636888">
    <property type="component" value="Unassembled WGS sequence"/>
</dbReference>
<sequence length="60" mass="7135">MSVEWDDLEELTKEIRRQIESNRQFLKRVSDEDFDDEPEAGGDEEVAEETDEDPEDFEEL</sequence>
<comment type="caution">
    <text evidence="2">The sequence shown here is derived from an EMBL/GenBank/DDBJ whole genome shotgun (WGS) entry which is preliminary data.</text>
</comment>
<keyword evidence="3" id="KW-1185">Reference proteome</keyword>
<proteinExistence type="predicted"/>